<organism evidence="7 8">
    <name type="scientific">Maricaulis virginensis</name>
    <dbReference type="NCBI Taxonomy" id="144022"/>
    <lineage>
        <taxon>Bacteria</taxon>
        <taxon>Pseudomonadati</taxon>
        <taxon>Pseudomonadota</taxon>
        <taxon>Alphaproteobacteria</taxon>
        <taxon>Maricaulales</taxon>
        <taxon>Maricaulaceae</taxon>
        <taxon>Maricaulis</taxon>
    </lineage>
</organism>
<dbReference type="PANTHER" id="PTHR22807:SF53">
    <property type="entry name" value="RIBOSOMAL RNA SMALL SUBUNIT METHYLTRANSFERASE B-RELATED"/>
    <property type="match status" value="1"/>
</dbReference>
<dbReference type="InterPro" id="IPR054728">
    <property type="entry name" value="RsmB-like_ferredoxin"/>
</dbReference>
<protein>
    <submittedName>
        <fullName evidence="7">MFS transporter</fullName>
    </submittedName>
</protein>
<dbReference type="InterPro" id="IPR049560">
    <property type="entry name" value="MeTrfase_RsmB-F_NOP2_cat"/>
</dbReference>
<evidence type="ECO:0000256" key="2">
    <source>
        <dbReference type="ARBA" id="ARBA00022679"/>
    </source>
</evidence>
<keyword evidence="3 5" id="KW-0949">S-adenosyl-L-methionine</keyword>
<dbReference type="PROSITE" id="PS51686">
    <property type="entry name" value="SAM_MT_RSMB_NOP"/>
    <property type="match status" value="1"/>
</dbReference>
<evidence type="ECO:0000313" key="7">
    <source>
        <dbReference type="EMBL" id="GLK53412.1"/>
    </source>
</evidence>
<keyword evidence="1 5" id="KW-0489">Methyltransferase</keyword>
<evidence type="ECO:0000256" key="3">
    <source>
        <dbReference type="ARBA" id="ARBA00022691"/>
    </source>
</evidence>
<dbReference type="AlphaFoldDB" id="A0A9W6MPQ4"/>
<feature type="domain" description="SAM-dependent MTase RsmB/NOP-type" evidence="6">
    <location>
        <begin position="144"/>
        <end position="436"/>
    </location>
</feature>
<dbReference type="RefSeq" id="WP_271187763.1">
    <property type="nucleotide sequence ID" value="NZ_BSFE01000010.1"/>
</dbReference>
<evidence type="ECO:0000256" key="1">
    <source>
        <dbReference type="ARBA" id="ARBA00022603"/>
    </source>
</evidence>
<keyword evidence="4 5" id="KW-0694">RNA-binding</keyword>
<dbReference type="SUPFAM" id="SSF53335">
    <property type="entry name" value="S-adenosyl-L-methionine-dependent methyltransferases"/>
    <property type="match status" value="1"/>
</dbReference>
<comment type="similarity">
    <text evidence="5">Belongs to the class I-like SAM-binding methyltransferase superfamily. RsmB/NOP family.</text>
</comment>
<dbReference type="Proteomes" id="UP001143486">
    <property type="component" value="Unassembled WGS sequence"/>
</dbReference>
<keyword evidence="2 5" id="KW-0808">Transferase</keyword>
<feature type="active site" description="Nucleophile" evidence="5">
    <location>
        <position position="362"/>
    </location>
</feature>
<name>A0A9W6MPQ4_9PROT</name>
<evidence type="ECO:0000256" key="5">
    <source>
        <dbReference type="PROSITE-ProRule" id="PRU01023"/>
    </source>
</evidence>
<accession>A0A9W6MPQ4</accession>
<dbReference type="PRINTS" id="PR02008">
    <property type="entry name" value="RCMTFAMILY"/>
</dbReference>
<sequence length="437" mass="47391">MRDGARIAAAIEILDTLTRQHQPVKDAVRDWGKAHRFAGSGDRAWIAGLVLDALRHQASIAHAMGEGSARALALGTVGRIWGLSADEIDALFEGDEHAPEPLSEAERAGLVRDISDAPLHVRADVPEWLEESLLRAFGDAAAEEGHALSSRAPVDLRVNELKADFDKAFKEVSSKLKAAENTPLVRSGIRIAQRDPRGKAAAAESIPAYGKGWVEVQDAGSQLAALAAGARPGLQILDYCAGAGGKTLALSALLMNTGQVHAWDLDWRRLRAIWPRLKRAGSRNVQVHDGNEDKALSEFVERMDVVFCDAPCTGTGTWRRRPDAKWRLKPAALETRMAEQDTVLERARRYVKPGGRLVYVTCSVLPEENGDRITAFLDRTDAFKPVPALDVIEASGHLADGARAMLEPCVGEHGALQLSPGRTDTDGFYICVMERTG</sequence>
<evidence type="ECO:0000259" key="6">
    <source>
        <dbReference type="PROSITE" id="PS51686"/>
    </source>
</evidence>
<dbReference type="GO" id="GO:0008173">
    <property type="term" value="F:RNA methyltransferase activity"/>
    <property type="evidence" value="ECO:0007669"/>
    <property type="project" value="InterPro"/>
</dbReference>
<reference evidence="7" key="1">
    <citation type="journal article" date="2014" name="Int. J. Syst. Evol. Microbiol.">
        <title>Complete genome sequence of Corynebacterium casei LMG S-19264T (=DSM 44701T), isolated from a smear-ripened cheese.</title>
        <authorList>
            <consortium name="US DOE Joint Genome Institute (JGI-PGF)"/>
            <person name="Walter F."/>
            <person name="Albersmeier A."/>
            <person name="Kalinowski J."/>
            <person name="Ruckert C."/>
        </authorList>
    </citation>
    <scope>NUCLEOTIDE SEQUENCE</scope>
    <source>
        <strain evidence="7">VKM B-1513</strain>
    </source>
</reference>
<keyword evidence="8" id="KW-1185">Reference proteome</keyword>
<dbReference type="CDD" id="cd02440">
    <property type="entry name" value="AdoMet_MTases"/>
    <property type="match status" value="1"/>
</dbReference>
<comment type="caution">
    <text evidence="5">Lacks conserved residue(s) required for the propagation of feature annotation.</text>
</comment>
<evidence type="ECO:0000313" key="8">
    <source>
        <dbReference type="Proteomes" id="UP001143486"/>
    </source>
</evidence>
<dbReference type="InterPro" id="IPR023267">
    <property type="entry name" value="RCMT"/>
</dbReference>
<dbReference type="InterPro" id="IPR001678">
    <property type="entry name" value="MeTrfase_RsmB-F_NOP2_dom"/>
</dbReference>
<evidence type="ECO:0000256" key="4">
    <source>
        <dbReference type="ARBA" id="ARBA00022884"/>
    </source>
</evidence>
<dbReference type="GO" id="GO:0001510">
    <property type="term" value="P:RNA methylation"/>
    <property type="evidence" value="ECO:0007669"/>
    <property type="project" value="InterPro"/>
</dbReference>
<comment type="caution">
    <text evidence="7">The sequence shown here is derived from an EMBL/GenBank/DDBJ whole genome shotgun (WGS) entry which is preliminary data.</text>
</comment>
<reference evidence="7" key="2">
    <citation type="submission" date="2023-01" db="EMBL/GenBank/DDBJ databases">
        <authorList>
            <person name="Sun Q."/>
            <person name="Evtushenko L."/>
        </authorList>
    </citation>
    <scope>NUCLEOTIDE SEQUENCE</scope>
    <source>
        <strain evidence="7">VKM B-1513</strain>
    </source>
</reference>
<feature type="binding site" evidence="5">
    <location>
        <position position="309"/>
    </location>
    <ligand>
        <name>S-adenosyl-L-methionine</name>
        <dbReference type="ChEBI" id="CHEBI:59789"/>
    </ligand>
</feature>
<gene>
    <name evidence="7" type="ORF">GCM10017621_29200</name>
</gene>
<dbReference type="Pfam" id="PF22458">
    <property type="entry name" value="RsmF-B_ferredox"/>
    <property type="match status" value="1"/>
</dbReference>
<dbReference type="Pfam" id="PF01189">
    <property type="entry name" value="Methyltr_RsmB-F"/>
    <property type="match status" value="1"/>
</dbReference>
<dbReference type="GO" id="GO:0003723">
    <property type="term" value="F:RNA binding"/>
    <property type="evidence" value="ECO:0007669"/>
    <property type="project" value="UniProtKB-UniRule"/>
</dbReference>
<dbReference type="InterPro" id="IPR029063">
    <property type="entry name" value="SAM-dependent_MTases_sf"/>
</dbReference>
<proteinExistence type="inferred from homology"/>
<dbReference type="Gene3D" id="3.40.50.150">
    <property type="entry name" value="Vaccinia Virus protein VP39"/>
    <property type="match status" value="1"/>
</dbReference>
<dbReference type="PANTHER" id="PTHR22807">
    <property type="entry name" value="NOP2 YEAST -RELATED NOL1/NOP2/FMU SUN DOMAIN-CONTAINING"/>
    <property type="match status" value="1"/>
</dbReference>
<dbReference type="EMBL" id="BSFE01000010">
    <property type="protein sequence ID" value="GLK53412.1"/>
    <property type="molecule type" value="Genomic_DNA"/>
</dbReference>
<feature type="binding site" evidence="5">
    <location>
        <position position="264"/>
    </location>
    <ligand>
        <name>S-adenosyl-L-methionine</name>
        <dbReference type="ChEBI" id="CHEBI:59789"/>
    </ligand>
</feature>